<sequence length="187" mass="20269">MSEPASTASVPYEEYLRLEREAAQRHEWIDGEVFAMAGGTIEHARLQATLARVLGNALLGGPCRVYSADLRVRSLATNIATYADLTIVCGEATTASDDPDGVTNPTLVVEVLSPSTEAYDRGQKAAHYRRIPSLRAYLLVAQDAPRIELFVRGQRGRWEFVEAGAGESLVLDSVGCTLLVDEVFGAE</sequence>
<evidence type="ECO:0000259" key="1">
    <source>
        <dbReference type="Pfam" id="PF05685"/>
    </source>
</evidence>
<dbReference type="PANTHER" id="PTHR36558">
    <property type="entry name" value="GLR1098 PROTEIN"/>
    <property type="match status" value="1"/>
</dbReference>
<accession>A0A2S9YVG4</accession>
<dbReference type="PANTHER" id="PTHR36558:SF1">
    <property type="entry name" value="RESTRICTION ENDONUCLEASE DOMAIN-CONTAINING PROTEIN-RELATED"/>
    <property type="match status" value="1"/>
</dbReference>
<dbReference type="SUPFAM" id="SSF52980">
    <property type="entry name" value="Restriction endonuclease-like"/>
    <property type="match status" value="1"/>
</dbReference>
<protein>
    <recommendedName>
        <fullName evidence="1">Putative restriction endonuclease domain-containing protein</fullName>
    </recommendedName>
</protein>
<dbReference type="Pfam" id="PF05685">
    <property type="entry name" value="Uma2"/>
    <property type="match status" value="1"/>
</dbReference>
<dbReference type="AlphaFoldDB" id="A0A2S9YVG4"/>
<organism evidence="2 3">
    <name type="scientific">Enhygromyxa salina</name>
    <dbReference type="NCBI Taxonomy" id="215803"/>
    <lineage>
        <taxon>Bacteria</taxon>
        <taxon>Pseudomonadati</taxon>
        <taxon>Myxococcota</taxon>
        <taxon>Polyangia</taxon>
        <taxon>Nannocystales</taxon>
        <taxon>Nannocystaceae</taxon>
        <taxon>Enhygromyxa</taxon>
    </lineage>
</organism>
<dbReference type="EMBL" id="PVNL01000030">
    <property type="protein sequence ID" value="PRQ09095.1"/>
    <property type="molecule type" value="Genomic_DNA"/>
</dbReference>
<name>A0A2S9YVG4_9BACT</name>
<evidence type="ECO:0000313" key="3">
    <source>
        <dbReference type="Proteomes" id="UP000238823"/>
    </source>
</evidence>
<gene>
    <name evidence="2" type="ORF">ENSA7_10850</name>
</gene>
<dbReference type="CDD" id="cd06260">
    <property type="entry name" value="DUF820-like"/>
    <property type="match status" value="1"/>
</dbReference>
<dbReference type="InterPro" id="IPR012296">
    <property type="entry name" value="Nuclease_put_TT1808"/>
</dbReference>
<proteinExistence type="predicted"/>
<reference evidence="2 3" key="1">
    <citation type="submission" date="2018-03" db="EMBL/GenBank/DDBJ databases">
        <title>Draft Genome Sequences of the Obligatory Marine Myxobacteria Enhygromyxa salina SWB007.</title>
        <authorList>
            <person name="Poehlein A."/>
            <person name="Moghaddam J.A."/>
            <person name="Harms H."/>
            <person name="Alanjari M."/>
            <person name="Koenig G.M."/>
            <person name="Daniel R."/>
            <person name="Schaeberle T.F."/>
        </authorList>
    </citation>
    <scope>NUCLEOTIDE SEQUENCE [LARGE SCALE GENOMIC DNA]</scope>
    <source>
        <strain evidence="2 3">SWB007</strain>
    </source>
</reference>
<dbReference type="InterPro" id="IPR008538">
    <property type="entry name" value="Uma2"/>
</dbReference>
<dbReference type="InterPro" id="IPR011335">
    <property type="entry name" value="Restrct_endonuc-II-like"/>
</dbReference>
<dbReference type="OrthoDB" id="5503005at2"/>
<dbReference type="Proteomes" id="UP000238823">
    <property type="component" value="Unassembled WGS sequence"/>
</dbReference>
<evidence type="ECO:0000313" key="2">
    <source>
        <dbReference type="EMBL" id="PRQ09095.1"/>
    </source>
</evidence>
<dbReference type="Gene3D" id="3.90.1570.10">
    <property type="entry name" value="tt1808, chain A"/>
    <property type="match status" value="1"/>
</dbReference>
<dbReference type="RefSeq" id="WP_106088135.1">
    <property type="nucleotide sequence ID" value="NZ_PVNL01000030.1"/>
</dbReference>
<comment type="caution">
    <text evidence="2">The sequence shown here is derived from an EMBL/GenBank/DDBJ whole genome shotgun (WGS) entry which is preliminary data.</text>
</comment>
<feature type="domain" description="Putative restriction endonuclease" evidence="1">
    <location>
        <begin position="13"/>
        <end position="173"/>
    </location>
</feature>